<protein>
    <submittedName>
        <fullName evidence="2">Uncharacterized protein</fullName>
    </submittedName>
</protein>
<keyword evidence="3" id="KW-1185">Reference proteome</keyword>
<keyword evidence="1" id="KW-0732">Signal</keyword>
<dbReference type="Proteomes" id="UP000186594">
    <property type="component" value="Unassembled WGS sequence"/>
</dbReference>
<evidence type="ECO:0000313" key="2">
    <source>
        <dbReference type="EMBL" id="OLL24381.1"/>
    </source>
</evidence>
<comment type="caution">
    <text evidence="2">The sequence shown here is derived from an EMBL/GenBank/DDBJ whole genome shotgun (WGS) entry which is preliminary data.</text>
</comment>
<feature type="chain" id="PRO_5012211355" evidence="1">
    <location>
        <begin position="21"/>
        <end position="223"/>
    </location>
</feature>
<reference evidence="2 3" key="1">
    <citation type="submission" date="2016-04" db="EMBL/GenBank/DDBJ databases">
        <title>Evolutionary innovation and constraint leading to complex multicellularity in the Ascomycota.</title>
        <authorList>
            <person name="Cisse O."/>
            <person name="Nguyen A."/>
            <person name="Hewitt D.A."/>
            <person name="Jedd G."/>
            <person name="Stajich J.E."/>
        </authorList>
    </citation>
    <scope>NUCLEOTIDE SEQUENCE [LARGE SCALE GENOMIC DNA]</scope>
    <source>
        <strain evidence="2 3">DAH-3</strain>
    </source>
</reference>
<accession>A0A1U7LPD2</accession>
<dbReference type="AlphaFoldDB" id="A0A1U7LPD2"/>
<gene>
    <name evidence="2" type="ORF">NEOLI_003049</name>
</gene>
<dbReference type="EMBL" id="LXFE01000835">
    <property type="protein sequence ID" value="OLL24381.1"/>
    <property type="molecule type" value="Genomic_DNA"/>
</dbReference>
<proteinExistence type="predicted"/>
<organism evidence="2 3">
    <name type="scientific">Neolecta irregularis (strain DAH-3)</name>
    <dbReference type="NCBI Taxonomy" id="1198029"/>
    <lineage>
        <taxon>Eukaryota</taxon>
        <taxon>Fungi</taxon>
        <taxon>Dikarya</taxon>
        <taxon>Ascomycota</taxon>
        <taxon>Taphrinomycotina</taxon>
        <taxon>Neolectales</taxon>
        <taxon>Neolectaceae</taxon>
        <taxon>Neolecta</taxon>
    </lineage>
</organism>
<evidence type="ECO:0000256" key="1">
    <source>
        <dbReference type="SAM" id="SignalP"/>
    </source>
</evidence>
<name>A0A1U7LPD2_NEOID</name>
<sequence>MKLANIFAIGSLCLTAYVSATPSSYQQQPAITPYIPNVPLALHSMCGEISSVCGAIQSLSAQNVHRIEEFSVQIVAVLSHYKTVFWSCQGFVKETIVYEFAITLVEIAKAYAFCETLAAGYLDEYETSVGEGLLNLILLFEFKASGFIALLRQQLLQIVQQGSSEVEVSSSASAAASSTGIVSSSTASAQAEASSSAQSFGPNGGSYALLILLDKMCYGSFKF</sequence>
<feature type="signal peptide" evidence="1">
    <location>
        <begin position="1"/>
        <end position="20"/>
    </location>
</feature>
<evidence type="ECO:0000313" key="3">
    <source>
        <dbReference type="Proteomes" id="UP000186594"/>
    </source>
</evidence>